<gene>
    <name evidence="2" type="ORF">BFC17_17420</name>
</gene>
<evidence type="ECO:0000313" key="2">
    <source>
        <dbReference type="EMBL" id="OFI35311.1"/>
    </source>
</evidence>
<keyword evidence="3" id="KW-1185">Reference proteome</keyword>
<dbReference type="RefSeq" id="WP_070176229.1">
    <property type="nucleotide sequence ID" value="NZ_BMJR01000001.1"/>
</dbReference>
<feature type="chain" id="PRO_5009214410" evidence="1">
    <location>
        <begin position="23"/>
        <end position="204"/>
    </location>
</feature>
<organism evidence="2 3">
    <name type="scientific">Alteromonas lipolytica</name>
    <dbReference type="NCBI Taxonomy" id="1856405"/>
    <lineage>
        <taxon>Bacteria</taxon>
        <taxon>Pseudomonadati</taxon>
        <taxon>Pseudomonadota</taxon>
        <taxon>Gammaproteobacteria</taxon>
        <taxon>Alteromonadales</taxon>
        <taxon>Alteromonadaceae</taxon>
        <taxon>Alteromonas/Salinimonas group</taxon>
        <taxon>Alteromonas</taxon>
    </lineage>
</organism>
<name>A0A1E8FHB1_9ALTE</name>
<sequence>MKLKAKLSWSLLFNLLVINVNAASTSFPSVQKFSLTNPSPSALSATRILVAEGLELDLRSYVVNTSFKNRPDFTGLFSRKFEARYLAKPPVYKEQIESFGDRIRVTRTLELKLKKPCNECPHKTLQMVCFKKQNKPMSKELRADLAKLRAKLKSKPKGITVSNKVQRSNAEVSRLSDQALLQYLLNEDDTHKTIIQETYIPLAV</sequence>
<dbReference type="Proteomes" id="UP000176037">
    <property type="component" value="Unassembled WGS sequence"/>
</dbReference>
<reference evidence="2 3" key="1">
    <citation type="submission" date="2016-09" db="EMBL/GenBank/DDBJ databases">
        <title>Alteromonas lipolytica, a new species isolated from sea water.</title>
        <authorList>
            <person name="Wu Y.-H."/>
            <person name="Cheng H."/>
            <person name="Xu X.-W."/>
        </authorList>
    </citation>
    <scope>NUCLEOTIDE SEQUENCE [LARGE SCALE GENOMIC DNA]</scope>
    <source>
        <strain evidence="2 3">JW12</strain>
    </source>
</reference>
<feature type="signal peptide" evidence="1">
    <location>
        <begin position="1"/>
        <end position="22"/>
    </location>
</feature>
<protein>
    <submittedName>
        <fullName evidence="2">Uncharacterized protein</fullName>
    </submittedName>
</protein>
<comment type="caution">
    <text evidence="2">The sequence shown here is derived from an EMBL/GenBank/DDBJ whole genome shotgun (WGS) entry which is preliminary data.</text>
</comment>
<accession>A0A1E8FHB1</accession>
<dbReference type="EMBL" id="MJIC01000010">
    <property type="protein sequence ID" value="OFI35311.1"/>
    <property type="molecule type" value="Genomic_DNA"/>
</dbReference>
<keyword evidence="1" id="KW-0732">Signal</keyword>
<evidence type="ECO:0000313" key="3">
    <source>
        <dbReference type="Proteomes" id="UP000176037"/>
    </source>
</evidence>
<proteinExistence type="predicted"/>
<dbReference type="AlphaFoldDB" id="A0A1E8FHB1"/>
<evidence type="ECO:0000256" key="1">
    <source>
        <dbReference type="SAM" id="SignalP"/>
    </source>
</evidence>